<dbReference type="GO" id="GO:0001561">
    <property type="term" value="P:fatty acid alpha-oxidation"/>
    <property type="evidence" value="ECO:0007669"/>
    <property type="project" value="TreeGrafter"/>
</dbReference>
<dbReference type="Pfam" id="PF02775">
    <property type="entry name" value="TPP_enzyme_C"/>
    <property type="match status" value="1"/>
</dbReference>
<dbReference type="NCBIfam" id="NF006721">
    <property type="entry name" value="PRK09259.1"/>
    <property type="match status" value="1"/>
</dbReference>
<dbReference type="Gene3D" id="3.40.50.1220">
    <property type="entry name" value="TPP-binding domain"/>
    <property type="match status" value="1"/>
</dbReference>
<dbReference type="Gene3D" id="3.40.50.970">
    <property type="match status" value="2"/>
</dbReference>
<dbReference type="RefSeq" id="WP_159598193.1">
    <property type="nucleotide sequence ID" value="NZ_CACSAS010000001.1"/>
</dbReference>
<evidence type="ECO:0000256" key="3">
    <source>
        <dbReference type="ARBA" id="ARBA00022723"/>
    </source>
</evidence>
<dbReference type="CDD" id="cd02004">
    <property type="entry name" value="TPP_BZL_OCoD_HPCL"/>
    <property type="match status" value="1"/>
</dbReference>
<evidence type="ECO:0000256" key="4">
    <source>
        <dbReference type="ARBA" id="ARBA00022842"/>
    </source>
</evidence>
<dbReference type="InterPro" id="IPR011766">
    <property type="entry name" value="TPP_enzyme_TPP-bd"/>
</dbReference>
<keyword evidence="12" id="KW-1185">Reference proteome</keyword>
<dbReference type="Proteomes" id="UP000433050">
    <property type="component" value="Unassembled WGS sequence"/>
</dbReference>
<dbReference type="PANTHER" id="PTHR43710:SF2">
    <property type="entry name" value="2-HYDROXYACYL-COA LYASE 1"/>
    <property type="match status" value="1"/>
</dbReference>
<evidence type="ECO:0000259" key="8">
    <source>
        <dbReference type="Pfam" id="PF00205"/>
    </source>
</evidence>
<feature type="domain" description="Thiamine pyrophosphate enzyme central" evidence="8">
    <location>
        <begin position="204"/>
        <end position="333"/>
    </location>
</feature>
<evidence type="ECO:0000256" key="7">
    <source>
        <dbReference type="RuleBase" id="RU362132"/>
    </source>
</evidence>
<dbReference type="GO" id="GO:0033611">
    <property type="term" value="P:oxalate catabolic process"/>
    <property type="evidence" value="ECO:0007669"/>
    <property type="project" value="InterPro"/>
</dbReference>
<accession>A0A5S9NM76</accession>
<dbReference type="InterPro" id="IPR012001">
    <property type="entry name" value="Thiamin_PyroP_enz_TPP-bd_dom"/>
</dbReference>
<dbReference type="InterPro" id="IPR012000">
    <property type="entry name" value="Thiamin_PyroP_enz_cen_dom"/>
</dbReference>
<dbReference type="GO" id="GO:0030976">
    <property type="term" value="F:thiamine pyrophosphate binding"/>
    <property type="evidence" value="ECO:0007669"/>
    <property type="project" value="InterPro"/>
</dbReference>
<dbReference type="Pfam" id="PF00205">
    <property type="entry name" value="TPP_enzyme_M"/>
    <property type="match status" value="1"/>
</dbReference>
<dbReference type="SUPFAM" id="SSF52467">
    <property type="entry name" value="DHS-like NAD/FAD-binding domain"/>
    <property type="match status" value="1"/>
</dbReference>
<dbReference type="InterPro" id="IPR045025">
    <property type="entry name" value="HACL1-like"/>
</dbReference>
<evidence type="ECO:0000256" key="2">
    <source>
        <dbReference type="ARBA" id="ARBA00007812"/>
    </source>
</evidence>
<keyword evidence="4" id="KW-0460">Magnesium</keyword>
<dbReference type="Pfam" id="PF02776">
    <property type="entry name" value="TPP_enzyme_N"/>
    <property type="match status" value="1"/>
</dbReference>
<feature type="domain" description="Thiamine pyrophosphate enzyme TPP-binding" evidence="9">
    <location>
        <begin position="408"/>
        <end position="544"/>
    </location>
</feature>
<dbReference type="InterPro" id="IPR029035">
    <property type="entry name" value="DHS-like_NAD/FAD-binding_dom"/>
</dbReference>
<keyword evidence="5 7" id="KW-0786">Thiamine pyrophosphate</keyword>
<dbReference type="EC" id="4.1.1.8" evidence="11"/>
<proteinExistence type="inferred from homology"/>
<dbReference type="CDD" id="cd07035">
    <property type="entry name" value="TPP_PYR_POX_like"/>
    <property type="match status" value="1"/>
</dbReference>
<protein>
    <submittedName>
        <fullName evidence="11">Oxalyl-CoA decarboxylase</fullName>
        <ecNumber evidence="11">4.1.1.8</ecNumber>
    </submittedName>
</protein>
<dbReference type="PANTHER" id="PTHR43710">
    <property type="entry name" value="2-HYDROXYACYL-COA LYASE"/>
    <property type="match status" value="1"/>
</dbReference>
<evidence type="ECO:0000259" key="10">
    <source>
        <dbReference type="Pfam" id="PF02776"/>
    </source>
</evidence>
<feature type="domain" description="Thiamine pyrophosphate enzyme N-terminal TPP-binding" evidence="10">
    <location>
        <begin position="13"/>
        <end position="128"/>
    </location>
</feature>
<evidence type="ECO:0000256" key="1">
    <source>
        <dbReference type="ARBA" id="ARBA00001964"/>
    </source>
</evidence>
<dbReference type="SUPFAM" id="SSF52518">
    <property type="entry name" value="Thiamin diphosphate-binding fold (THDP-binding)"/>
    <property type="match status" value="2"/>
</dbReference>
<dbReference type="AlphaFoldDB" id="A0A5S9NM76"/>
<dbReference type="FunFam" id="3.40.50.1220:FF:000006">
    <property type="entry name" value="2-hydroxyacyl-CoA lyase 1"/>
    <property type="match status" value="1"/>
</dbReference>
<comment type="similarity">
    <text evidence="2 7">Belongs to the TPP enzyme family.</text>
</comment>
<keyword evidence="3" id="KW-0479">Metal-binding</keyword>
<evidence type="ECO:0000313" key="12">
    <source>
        <dbReference type="Proteomes" id="UP000433050"/>
    </source>
</evidence>
<gene>
    <name evidence="11" type="primary">oxc_1</name>
    <name evidence="11" type="ORF">STARVERO_01133</name>
</gene>
<dbReference type="InterPro" id="IPR017660">
    <property type="entry name" value="Oxalyl-CoA_decarboxylase"/>
</dbReference>
<dbReference type="GO" id="GO:0008949">
    <property type="term" value="F:oxalyl-CoA decarboxylase activity"/>
    <property type="evidence" value="ECO:0007669"/>
    <property type="project" value="UniProtKB-EC"/>
</dbReference>
<evidence type="ECO:0000259" key="9">
    <source>
        <dbReference type="Pfam" id="PF02775"/>
    </source>
</evidence>
<dbReference type="FunFam" id="3.40.50.970:FF:000042">
    <property type="entry name" value="Oxalyl-CoA decarboxylase"/>
    <property type="match status" value="1"/>
</dbReference>
<reference evidence="11 12" key="1">
    <citation type="submission" date="2019-12" db="EMBL/GenBank/DDBJ databases">
        <authorList>
            <person name="Reyes-Prieto M."/>
        </authorList>
    </citation>
    <scope>NUCLEOTIDE SEQUENCE [LARGE SCALE GENOMIC DNA]</scope>
    <source>
        <strain evidence="11">HF14-78462</strain>
    </source>
</reference>
<evidence type="ECO:0000313" key="11">
    <source>
        <dbReference type="EMBL" id="CAA0090261.1"/>
    </source>
</evidence>
<dbReference type="GO" id="GO:0000287">
    <property type="term" value="F:magnesium ion binding"/>
    <property type="evidence" value="ECO:0007669"/>
    <property type="project" value="InterPro"/>
</dbReference>
<name>A0A5S9NM76_9HYPH</name>
<organism evidence="11 12">
    <name type="scientific">Starkeya nomas</name>
    <dbReference type="NCBI Taxonomy" id="2666134"/>
    <lineage>
        <taxon>Bacteria</taxon>
        <taxon>Pseudomonadati</taxon>
        <taxon>Pseudomonadota</taxon>
        <taxon>Alphaproteobacteria</taxon>
        <taxon>Hyphomicrobiales</taxon>
        <taxon>Xanthobacteraceae</taxon>
        <taxon>Starkeya</taxon>
    </lineage>
</organism>
<evidence type="ECO:0000256" key="6">
    <source>
        <dbReference type="ARBA" id="ARBA00023239"/>
    </source>
</evidence>
<keyword evidence="6 11" id="KW-0456">Lyase</keyword>
<comment type="cofactor">
    <cofactor evidence="1">
        <name>thiamine diphosphate</name>
        <dbReference type="ChEBI" id="CHEBI:58937"/>
    </cofactor>
</comment>
<dbReference type="EMBL" id="CACSAS010000001">
    <property type="protein sequence ID" value="CAA0090261.1"/>
    <property type="molecule type" value="Genomic_DNA"/>
</dbReference>
<dbReference type="NCBIfam" id="TIGR03254">
    <property type="entry name" value="oxalate_oxc"/>
    <property type="match status" value="1"/>
</dbReference>
<evidence type="ECO:0000256" key="5">
    <source>
        <dbReference type="ARBA" id="ARBA00023052"/>
    </source>
</evidence>
<sequence length="570" mass="59673">MDSAPQPATLTNGFGLLIEAMKLNGLDTIYGVAGIPVTDLARLAQASGIRYIGFRHEASAGNAAAIAGYLTKRPGVCLTVSAPGFLNGMVALANATTNGFPMIQISGSSDRVTVDLQQGEYEELDQMNAAKPYAKAAYRVNRPQDMGLGLARAIRAAVSGRPGGVYLDVTGEALAATIDAAEGAASLIKVVDADPRQPPAPEAVSRALDLLATAERPLILLGKGAAYAQADADIRTLVEKTGIPFLPMSMAKGLLPDDHPQSAAAARSLALKQADVVMLVGARLNWLLGHGRSPEWSPTARFIQLDIQATEMDSNRAIAAPVVGDIGSSVAALLAGLGPQHTRPHSDWMAEILQDKAKHVAHMKQRLAADPKPMDFYSALGAIKDVIADWPDIHLVNEGANTLDIGRNVLDMQFPRRRLDCGTWGVMGVGMGYAIGAAVTSGKPVVAVEGDSAFGFSGMEVETICRYHLPVVIVVFNNGGIYRGDDINRSGSSDPAPTVLMPDARYQKVIEAFGGIGYQADTPAELAAALRDALAAGKPALVNCTIDPKAGTESGHIGNLNPQSHVGAKS</sequence>
<dbReference type="InterPro" id="IPR029061">
    <property type="entry name" value="THDP-binding"/>
</dbReference>